<keyword evidence="2" id="KW-0732">Signal</keyword>
<evidence type="ECO:0000256" key="1">
    <source>
        <dbReference type="SAM" id="MobiDB-lite"/>
    </source>
</evidence>
<comment type="caution">
    <text evidence="3">The sequence shown here is derived from an EMBL/GenBank/DDBJ whole genome shotgun (WGS) entry which is preliminary data.</text>
</comment>
<protein>
    <submittedName>
        <fullName evidence="3">Uncharacterized protein</fullName>
    </submittedName>
</protein>
<feature type="chain" id="PRO_5042067831" evidence="2">
    <location>
        <begin position="34"/>
        <end position="345"/>
    </location>
</feature>
<evidence type="ECO:0000313" key="4">
    <source>
        <dbReference type="Proteomes" id="UP000820818"/>
    </source>
</evidence>
<organism evidence="3 4">
    <name type="scientific">Daphnia sinensis</name>
    <dbReference type="NCBI Taxonomy" id="1820382"/>
    <lineage>
        <taxon>Eukaryota</taxon>
        <taxon>Metazoa</taxon>
        <taxon>Ecdysozoa</taxon>
        <taxon>Arthropoda</taxon>
        <taxon>Crustacea</taxon>
        <taxon>Branchiopoda</taxon>
        <taxon>Diplostraca</taxon>
        <taxon>Cladocera</taxon>
        <taxon>Anomopoda</taxon>
        <taxon>Daphniidae</taxon>
        <taxon>Daphnia</taxon>
        <taxon>Daphnia similis group</taxon>
    </lineage>
</organism>
<keyword evidence="4" id="KW-1185">Reference proteome</keyword>
<reference evidence="3 4" key="1">
    <citation type="submission" date="2022-05" db="EMBL/GenBank/DDBJ databases">
        <title>A multi-omics perspective on studying reproductive biology in Daphnia sinensis.</title>
        <authorList>
            <person name="Jia J."/>
        </authorList>
    </citation>
    <scope>NUCLEOTIDE SEQUENCE [LARGE SCALE GENOMIC DNA]</scope>
    <source>
        <strain evidence="3 4">WSL</strain>
    </source>
</reference>
<proteinExistence type="predicted"/>
<feature type="signal peptide" evidence="2">
    <location>
        <begin position="1"/>
        <end position="33"/>
    </location>
</feature>
<dbReference type="AlphaFoldDB" id="A0AAD5LJ24"/>
<feature type="compositionally biased region" description="Low complexity" evidence="1">
    <location>
        <begin position="234"/>
        <end position="345"/>
    </location>
</feature>
<evidence type="ECO:0000313" key="3">
    <source>
        <dbReference type="EMBL" id="KAI9563636.1"/>
    </source>
</evidence>
<dbReference type="Proteomes" id="UP000820818">
    <property type="component" value="Linkage Group LG2"/>
</dbReference>
<name>A0AAD5LJ24_9CRUS</name>
<dbReference type="EMBL" id="WJBH02000002">
    <property type="protein sequence ID" value="KAI9563636.1"/>
    <property type="molecule type" value="Genomic_DNA"/>
</dbReference>
<evidence type="ECO:0000256" key="2">
    <source>
        <dbReference type="SAM" id="SignalP"/>
    </source>
</evidence>
<sequence length="345" mass="36354">MSNSPPSVSEMTFHSLKFLLIFSVCLAAVKCSAVPVNNDVEMVPENRASTVTVTVSSTANGATTSVLSTKLVCAILYAPLATTACRRKRQFWGIPIFYMFGQSELEQQFDSLDPTQVLGVESSVLTQVRNAMPHNPGELNSPLVVQSSFDGIGQDQQLFRVANPFFFRPIASAISNAFNNLFGGPPVTRTLTSTIYTTTVTRTLFTSTATYTLSSLPCVPAEITLCPAAPITRPTTTDAPVTTDATTDATSPTSTTESPTTSTTDTPITSTTDTPTTSTMDTPTTSTTDTPTTSTTDTPTTSTTDTPTTSTTDTPTTSTTDTPTTSTTDTPTSSTTDTPTSSTTP</sequence>
<gene>
    <name evidence="3" type="ORF">GHT06_011100</name>
</gene>
<feature type="region of interest" description="Disordered" evidence="1">
    <location>
        <begin position="230"/>
        <end position="345"/>
    </location>
</feature>
<accession>A0AAD5LJ24</accession>